<sequence length="625" mass="64382">MFTNWLTGSSNSSGTPATRSTSSGVVSASALVMSSPPDVILEVGPAPTSVRFVAHSLVLGMHSGYLRSAIRLDEAAAAAAPAATNSNPSGTTATGELLLYLSNVTADQFAPLLTYMYTGYLDLTVDNIFAVLLATHVLHMPRALEICRSFLARAQTEGYLNGNPAQLCPVASIPAKVIRPIPSKATLPNFGFLPMPSAPAAPPPPPPPPPLPPLPPLPPPPPPPHAPSSHPAQTIALSAFDAGTSLMDESSTIRINEEDEDVEVFIDSNTVTDNEDDPEPDVDMDCNVSVVSSLAGSSAGSLNIERLDVKPSTPIPDVAVAAPSVNTPSTVKSHSQNLQPKGHNSKREAMAKGRGNKSTSTRSRKSSGLQVARAPVPAAQLEMVNAQPITASKFIIDVASCDGPVRFRRILNTAYGHKPEDLASVAGEGAGGRGAADAGGSSSGEQQRSQQSVSYSFHQQMARAISSQQRQQQQQQQQQEECENSGDATKTSAGKQRLATGATSSAASASGGGGNATTTTAMGNGNRKPQATGSSTSTSGAGGNHELYRHLNPLSLTTADKKLLAEPLTLLGSSSNGLETDSQLVGGQSATATLIGGGGATATIATGGTTSAALLRREVRPLDMN</sequence>
<keyword evidence="5" id="KW-0862">Zinc</keyword>
<feature type="compositionally biased region" description="Pro residues" evidence="10">
    <location>
        <begin position="198"/>
        <end position="226"/>
    </location>
</feature>
<gene>
    <name evidence="12" type="ORF">M5D96_012837</name>
</gene>
<keyword evidence="3" id="KW-0677">Repeat</keyword>
<evidence type="ECO:0000259" key="11">
    <source>
        <dbReference type="PROSITE" id="PS50097"/>
    </source>
</evidence>
<keyword evidence="13" id="KW-1185">Reference proteome</keyword>
<keyword evidence="7" id="KW-0238">DNA-binding</keyword>
<evidence type="ECO:0000256" key="5">
    <source>
        <dbReference type="ARBA" id="ARBA00022833"/>
    </source>
</evidence>
<dbReference type="AlphaFoldDB" id="A0A9P9YCA6"/>
<evidence type="ECO:0000313" key="13">
    <source>
        <dbReference type="Proteomes" id="UP001059596"/>
    </source>
</evidence>
<accession>A0A9P9YCA6</accession>
<keyword evidence="6" id="KW-0805">Transcription regulation</keyword>
<dbReference type="InterPro" id="IPR000210">
    <property type="entry name" value="BTB/POZ_dom"/>
</dbReference>
<feature type="non-terminal residue" evidence="12">
    <location>
        <position position="1"/>
    </location>
</feature>
<feature type="region of interest" description="Disordered" evidence="10">
    <location>
        <begin position="198"/>
        <end position="231"/>
    </location>
</feature>
<dbReference type="Pfam" id="PF00651">
    <property type="entry name" value="BTB"/>
    <property type="match status" value="1"/>
</dbReference>
<dbReference type="Gene3D" id="3.30.710.10">
    <property type="entry name" value="Potassium Channel Kv1.1, Chain A"/>
    <property type="match status" value="1"/>
</dbReference>
<dbReference type="InterPro" id="IPR050457">
    <property type="entry name" value="ZnFinger_BTB_dom_contain"/>
</dbReference>
<feature type="region of interest" description="Disordered" evidence="10">
    <location>
        <begin position="322"/>
        <end position="373"/>
    </location>
</feature>
<evidence type="ECO:0000256" key="3">
    <source>
        <dbReference type="ARBA" id="ARBA00022737"/>
    </source>
</evidence>
<evidence type="ECO:0000313" key="12">
    <source>
        <dbReference type="EMBL" id="KAI8034374.1"/>
    </source>
</evidence>
<evidence type="ECO:0000256" key="7">
    <source>
        <dbReference type="ARBA" id="ARBA00023125"/>
    </source>
</evidence>
<dbReference type="EMBL" id="JAMKOV010000075">
    <property type="protein sequence ID" value="KAI8034374.1"/>
    <property type="molecule type" value="Genomic_DNA"/>
</dbReference>
<dbReference type="SUPFAM" id="SSF54695">
    <property type="entry name" value="POZ domain"/>
    <property type="match status" value="1"/>
</dbReference>
<protein>
    <recommendedName>
        <fullName evidence="11">BTB domain-containing protein</fullName>
    </recommendedName>
</protein>
<evidence type="ECO:0000256" key="9">
    <source>
        <dbReference type="ARBA" id="ARBA00023242"/>
    </source>
</evidence>
<dbReference type="GO" id="GO:0008270">
    <property type="term" value="F:zinc ion binding"/>
    <property type="evidence" value="ECO:0007669"/>
    <property type="project" value="UniProtKB-KW"/>
</dbReference>
<dbReference type="Proteomes" id="UP001059596">
    <property type="component" value="Unassembled WGS sequence"/>
</dbReference>
<dbReference type="GO" id="GO:0005634">
    <property type="term" value="C:nucleus"/>
    <property type="evidence" value="ECO:0007669"/>
    <property type="project" value="UniProtKB-SubCell"/>
</dbReference>
<dbReference type="GO" id="GO:0000978">
    <property type="term" value="F:RNA polymerase II cis-regulatory region sequence-specific DNA binding"/>
    <property type="evidence" value="ECO:0007669"/>
    <property type="project" value="TreeGrafter"/>
</dbReference>
<keyword evidence="8" id="KW-0804">Transcription</keyword>
<reference evidence="12" key="1">
    <citation type="journal article" date="2023" name="Genome Biol. Evol.">
        <title>Long-read-based Genome Assembly of Drosophila gunungcola Reveals Fewer Chemosensory Genes in Flower-breeding Species.</title>
        <authorList>
            <person name="Negi A."/>
            <person name="Liao B.Y."/>
            <person name="Yeh S.D."/>
        </authorList>
    </citation>
    <scope>NUCLEOTIDE SEQUENCE</scope>
    <source>
        <strain evidence="12">Sukarami</strain>
    </source>
</reference>
<comment type="caution">
    <text evidence="12">The sequence shown here is derived from an EMBL/GenBank/DDBJ whole genome shotgun (WGS) entry which is preliminary data.</text>
</comment>
<dbReference type="PANTHER" id="PTHR46105:SF5">
    <property type="entry name" value="ZINC FINGER AND BTB DOMAIN-CONTAINING PROTEIN 44 ISOFORM X1"/>
    <property type="match status" value="1"/>
</dbReference>
<dbReference type="PANTHER" id="PTHR46105">
    <property type="entry name" value="AGAP004733-PA"/>
    <property type="match status" value="1"/>
</dbReference>
<evidence type="ECO:0000256" key="10">
    <source>
        <dbReference type="SAM" id="MobiDB-lite"/>
    </source>
</evidence>
<feature type="compositionally biased region" description="Low complexity" evidence="10">
    <location>
        <begin position="516"/>
        <end position="539"/>
    </location>
</feature>
<feature type="region of interest" description="Disordered" evidence="10">
    <location>
        <begin position="1"/>
        <end position="21"/>
    </location>
</feature>
<dbReference type="PROSITE" id="PS50097">
    <property type="entry name" value="BTB"/>
    <property type="match status" value="1"/>
</dbReference>
<evidence type="ECO:0000256" key="2">
    <source>
        <dbReference type="ARBA" id="ARBA00022723"/>
    </source>
</evidence>
<feature type="domain" description="BTB" evidence="11">
    <location>
        <begin position="37"/>
        <end position="125"/>
    </location>
</feature>
<feature type="compositionally biased region" description="Low complexity" evidence="10">
    <location>
        <begin position="499"/>
        <end position="509"/>
    </location>
</feature>
<feature type="compositionally biased region" description="Low complexity" evidence="10">
    <location>
        <begin position="435"/>
        <end position="454"/>
    </location>
</feature>
<dbReference type="GO" id="GO:0000981">
    <property type="term" value="F:DNA-binding transcription factor activity, RNA polymerase II-specific"/>
    <property type="evidence" value="ECO:0007669"/>
    <property type="project" value="TreeGrafter"/>
</dbReference>
<keyword evidence="9" id="KW-0539">Nucleus</keyword>
<comment type="subcellular location">
    <subcellularLocation>
        <location evidence="1">Nucleus</location>
    </subcellularLocation>
</comment>
<name>A0A9P9YCA6_9MUSC</name>
<organism evidence="12 13">
    <name type="scientific">Drosophila gunungcola</name>
    <name type="common">fruit fly</name>
    <dbReference type="NCBI Taxonomy" id="103775"/>
    <lineage>
        <taxon>Eukaryota</taxon>
        <taxon>Metazoa</taxon>
        <taxon>Ecdysozoa</taxon>
        <taxon>Arthropoda</taxon>
        <taxon>Hexapoda</taxon>
        <taxon>Insecta</taxon>
        <taxon>Pterygota</taxon>
        <taxon>Neoptera</taxon>
        <taxon>Endopterygota</taxon>
        <taxon>Diptera</taxon>
        <taxon>Brachycera</taxon>
        <taxon>Muscomorpha</taxon>
        <taxon>Ephydroidea</taxon>
        <taxon>Drosophilidae</taxon>
        <taxon>Drosophila</taxon>
        <taxon>Sophophora</taxon>
    </lineage>
</organism>
<evidence type="ECO:0000256" key="8">
    <source>
        <dbReference type="ARBA" id="ARBA00023163"/>
    </source>
</evidence>
<dbReference type="CDD" id="cd18186">
    <property type="entry name" value="BTB_POZ_ZBTB_KLHL-like"/>
    <property type="match status" value="1"/>
</dbReference>
<keyword evidence="2" id="KW-0479">Metal-binding</keyword>
<feature type="region of interest" description="Disordered" evidence="10">
    <location>
        <begin position="422"/>
        <end position="546"/>
    </location>
</feature>
<evidence type="ECO:0000256" key="4">
    <source>
        <dbReference type="ARBA" id="ARBA00022771"/>
    </source>
</evidence>
<feature type="compositionally biased region" description="Low complexity" evidence="10">
    <location>
        <begin position="468"/>
        <end position="479"/>
    </location>
</feature>
<dbReference type="InterPro" id="IPR011333">
    <property type="entry name" value="SKP1/BTB/POZ_sf"/>
</dbReference>
<evidence type="ECO:0000256" key="6">
    <source>
        <dbReference type="ARBA" id="ARBA00023015"/>
    </source>
</evidence>
<keyword evidence="4" id="KW-0863">Zinc-finger</keyword>
<dbReference type="SMART" id="SM00225">
    <property type="entry name" value="BTB"/>
    <property type="match status" value="1"/>
</dbReference>
<proteinExistence type="predicted"/>
<evidence type="ECO:0000256" key="1">
    <source>
        <dbReference type="ARBA" id="ARBA00004123"/>
    </source>
</evidence>
<feature type="compositionally biased region" description="Polar residues" evidence="10">
    <location>
        <begin position="324"/>
        <end position="339"/>
    </location>
</feature>